<keyword evidence="1" id="KW-0175">Coiled coil</keyword>
<organism evidence="4 5">
    <name type="scientific">Rhizoctonia solani</name>
    <dbReference type="NCBI Taxonomy" id="456999"/>
    <lineage>
        <taxon>Eukaryota</taxon>
        <taxon>Fungi</taxon>
        <taxon>Dikarya</taxon>
        <taxon>Basidiomycota</taxon>
        <taxon>Agaricomycotina</taxon>
        <taxon>Agaricomycetes</taxon>
        <taxon>Cantharellales</taxon>
        <taxon>Ceratobasidiaceae</taxon>
        <taxon>Rhizoctonia</taxon>
    </lineage>
</organism>
<feature type="coiled-coil region" evidence="1">
    <location>
        <begin position="428"/>
        <end position="455"/>
    </location>
</feature>
<evidence type="ECO:0000256" key="3">
    <source>
        <dbReference type="SAM" id="Phobius"/>
    </source>
</evidence>
<evidence type="ECO:0000313" key="5">
    <source>
        <dbReference type="Proteomes" id="UP000663861"/>
    </source>
</evidence>
<name>A0A8H3CYW1_9AGAM</name>
<keyword evidence="3" id="KW-0812">Transmembrane</keyword>
<evidence type="ECO:0000256" key="2">
    <source>
        <dbReference type="SAM" id="MobiDB-lite"/>
    </source>
</evidence>
<proteinExistence type="predicted"/>
<protein>
    <recommendedName>
        <fullName evidence="6">Transmembrane protein</fullName>
    </recommendedName>
</protein>
<reference evidence="4" key="1">
    <citation type="submission" date="2021-01" db="EMBL/GenBank/DDBJ databases">
        <authorList>
            <person name="Kaushik A."/>
        </authorList>
    </citation>
    <scope>NUCLEOTIDE SEQUENCE</scope>
    <source>
        <strain evidence="4">AG4-RS23</strain>
    </source>
</reference>
<accession>A0A8H3CYW1</accession>
<sequence>MIPLPFLEYNLSHPHPKGHWFLLATVIVFIITLPLLVLVNFATLGFQVVPSLQTEFRANAAPLQGWWGSRRLPPLLRPSPPRCQPKELGRGDSFRLTGSLFDYSVMSTWRLQNDTGPKVPEQQRVEYHGESFASCYANAVRYDYSLSDQSHTMTVGVECPGSSDYAVYVSMQTAMTFAFEATKDFIGQYYGPGLDLGNLPQTSDYRKVVLATLEVLASDTVSIFRKPLLAAQPQSIRVYWPVDSRTAMIDDASQASTLTYSNGSQPDPFPEEAFLYIQPVYNLVYAAIDAVNLDLGNNRSSIFNNASRLNEVIFPNRPPTSLGINATGWALPGKTFYYGTIPPPYVTWAEALLNNTPVTTSELTGLHNRSVMSTTYLCPTYEVKPTSALLTSVFVGSATMTLSVWGAWMFFTAFLARKIMAPQVICHCDDCKARREREAIRIEEARRRAANLQNAGIIGRLMALMGVERRQRSPPSNPSRDVETANVHTEAYGLVPYTGRPDPTPVPDEKHASYLSTSTHGRN</sequence>
<evidence type="ECO:0000256" key="1">
    <source>
        <dbReference type="SAM" id="Coils"/>
    </source>
</evidence>
<keyword evidence="3" id="KW-0472">Membrane</keyword>
<keyword evidence="3" id="KW-1133">Transmembrane helix</keyword>
<feature type="compositionally biased region" description="Polar residues" evidence="2">
    <location>
        <begin position="514"/>
        <end position="523"/>
    </location>
</feature>
<evidence type="ECO:0000313" key="4">
    <source>
        <dbReference type="EMBL" id="CAE6503220.1"/>
    </source>
</evidence>
<feature type="region of interest" description="Disordered" evidence="2">
    <location>
        <begin position="493"/>
        <end position="523"/>
    </location>
</feature>
<dbReference type="EMBL" id="CAJMWY010003534">
    <property type="protein sequence ID" value="CAE6503220.1"/>
    <property type="molecule type" value="Genomic_DNA"/>
</dbReference>
<comment type="caution">
    <text evidence="4">The sequence shown here is derived from an EMBL/GenBank/DDBJ whole genome shotgun (WGS) entry which is preliminary data.</text>
</comment>
<feature type="transmembrane region" description="Helical" evidence="3">
    <location>
        <begin position="20"/>
        <end position="46"/>
    </location>
</feature>
<dbReference type="Proteomes" id="UP000663861">
    <property type="component" value="Unassembled WGS sequence"/>
</dbReference>
<evidence type="ECO:0008006" key="6">
    <source>
        <dbReference type="Google" id="ProtNLM"/>
    </source>
</evidence>
<feature type="transmembrane region" description="Helical" evidence="3">
    <location>
        <begin position="388"/>
        <end position="411"/>
    </location>
</feature>
<dbReference type="AlphaFoldDB" id="A0A8H3CYW1"/>
<gene>
    <name evidence="4" type="ORF">RDB_LOCUS125379</name>
</gene>